<keyword evidence="3" id="KW-1185">Reference proteome</keyword>
<dbReference type="InterPro" id="IPR033490">
    <property type="entry name" value="LRP130"/>
</dbReference>
<dbReference type="InterPro" id="IPR011990">
    <property type="entry name" value="TPR-like_helical_dom_sf"/>
</dbReference>
<reference evidence="2" key="1">
    <citation type="journal article" date="2023" name="bioRxiv">
        <title>Scaffold-level genome assemblies of two parasitoid biocontrol wasps reveal the parthenogenesis mechanism and an associated novel virus.</title>
        <authorList>
            <person name="Inwood S."/>
            <person name="Skelly J."/>
            <person name="Guhlin J."/>
            <person name="Harrop T."/>
            <person name="Goldson S."/>
            <person name="Dearden P."/>
        </authorList>
    </citation>
    <scope>NUCLEOTIDE SEQUENCE</scope>
    <source>
        <strain evidence="2">Irish</strain>
        <tissue evidence="2">Whole body</tissue>
    </source>
</reference>
<evidence type="ECO:0008006" key="4">
    <source>
        <dbReference type="Google" id="ProtNLM"/>
    </source>
</evidence>
<dbReference type="PROSITE" id="PS51375">
    <property type="entry name" value="PPR"/>
    <property type="match status" value="1"/>
</dbReference>
<organism evidence="2 3">
    <name type="scientific">Microctonus aethiopoides</name>
    <dbReference type="NCBI Taxonomy" id="144406"/>
    <lineage>
        <taxon>Eukaryota</taxon>
        <taxon>Metazoa</taxon>
        <taxon>Ecdysozoa</taxon>
        <taxon>Arthropoda</taxon>
        <taxon>Hexapoda</taxon>
        <taxon>Insecta</taxon>
        <taxon>Pterygota</taxon>
        <taxon>Neoptera</taxon>
        <taxon>Endopterygota</taxon>
        <taxon>Hymenoptera</taxon>
        <taxon>Apocrita</taxon>
        <taxon>Ichneumonoidea</taxon>
        <taxon>Braconidae</taxon>
        <taxon>Euphorinae</taxon>
        <taxon>Microctonus</taxon>
    </lineage>
</organism>
<dbReference type="Proteomes" id="UP001168990">
    <property type="component" value="Unassembled WGS sequence"/>
</dbReference>
<evidence type="ECO:0000256" key="1">
    <source>
        <dbReference type="PROSITE-ProRule" id="PRU00708"/>
    </source>
</evidence>
<feature type="repeat" description="PPR" evidence="1">
    <location>
        <begin position="956"/>
        <end position="990"/>
    </location>
</feature>
<dbReference type="NCBIfam" id="TIGR00756">
    <property type="entry name" value="PPR"/>
    <property type="match status" value="1"/>
</dbReference>
<gene>
    <name evidence="2" type="ORF">PV328_002618</name>
</gene>
<dbReference type="GO" id="GO:0003730">
    <property type="term" value="F:mRNA 3'-UTR binding"/>
    <property type="evidence" value="ECO:0007669"/>
    <property type="project" value="TreeGrafter"/>
</dbReference>
<dbReference type="GO" id="GO:0005739">
    <property type="term" value="C:mitochondrion"/>
    <property type="evidence" value="ECO:0007669"/>
    <property type="project" value="TreeGrafter"/>
</dbReference>
<dbReference type="InterPro" id="IPR002885">
    <property type="entry name" value="PPR_rpt"/>
</dbReference>
<reference evidence="2" key="2">
    <citation type="submission" date="2023-03" db="EMBL/GenBank/DDBJ databases">
        <authorList>
            <person name="Inwood S.N."/>
            <person name="Skelly J.G."/>
            <person name="Guhlin J."/>
            <person name="Harrop T.W.R."/>
            <person name="Goldson S.G."/>
            <person name="Dearden P.K."/>
        </authorList>
    </citation>
    <scope>NUCLEOTIDE SEQUENCE</scope>
    <source>
        <strain evidence="2">Irish</strain>
        <tissue evidence="2">Whole body</tissue>
    </source>
</reference>
<dbReference type="PANTHER" id="PTHR46669">
    <property type="entry name" value="LEUCINE-RICH PPR MOTIF-CONTAINING PROTEIN, MITOCHONDRIAL"/>
    <property type="match status" value="1"/>
</dbReference>
<dbReference type="PANTHER" id="PTHR46669:SF2">
    <property type="entry name" value="EG:BACN32G11.3 PROTEIN"/>
    <property type="match status" value="1"/>
</dbReference>
<sequence>MAILRPCGRFARIFMKASVSCQVRCKKQSFFNPKHIGYVHHIHNTTYDKKINFKKQQLLMENTTSINNNVDDDRRNNNIPIQLQDYLEILSTGFNDMRVDYNILLHALKIYAKSPDIMDDSINIFLLNCCGNVLPDVKHELRQNLTHHLWRLLKKNNPQMSLEYYYTYLDVCAQNCEKIQPKEFINSMNVEPDNNIYTYLLNVAAKIGDSDSANFILSKMKELNYSLNNEMFNALIEVYFRKGDLEQVNLIMKTLAASKVQIHDEIYASLAYGYAMQGDINNVLKLLETHSINDKYLLLIIKSLSLSNRGDDINKIFKYFSQEKVLTDPLLHNTIIELVHLQKLDDALLIVDFFQNNHNSNATIHLVNHFLKAIIRVKLPKELILNLIREFSKIHLSSKIMLSSLEESLRSSYKDLSLQLIAEMQNLNIDIRTHYFWPLLLQASKQHGETGVIDIIKHMIQLQIPFDHETLLHYIIPNMNVLQPMDTLRKLTNYGISQLNVFTSLMSYHLEKGELKKTLILCNKMSNGNINFDKILPSVVKAYEITRDIETCTKVLKFASKNKNYHTQFLLQIVDNKLFKDDIMTLFKEFLHIFTKYDMQISGQDAKLIMEKLSLRHNDADEIIDLITSSPFVIDRDINQRDFVPSSAIPHPRDMTTEQLECHLIELKSKGLNYRGVLRKLFMIHGKNNNFKRVENIKEEMERNNMGITSGMKVILFELYARNGQIGELCEILIDIKNNDPNFKIDPPKILCAATALANKNKIDVGQEIIRNNGKSSFKIERQCWKLLDAIARSEHPELVNSTLNLLVENRYCDIGTNVLGPFIRRHLIKNNIPAAVEEFQMIVEQYNKTPLRQELISILVELSNNNSSNKQQIKSMLADVLALVAKIHGDHVVEMDLIMSYARSGMQIELQTALQNLKAILPSIREYTNAMPEDVKLNVLNMILDSSHGIENIHRHSIYDLILSIYCNTGNYQDALNLWNKMNNEKLTPSVEFKNNISLLLASHQVKIPYELRM</sequence>
<dbReference type="GO" id="GO:0005634">
    <property type="term" value="C:nucleus"/>
    <property type="evidence" value="ECO:0007669"/>
    <property type="project" value="TreeGrafter"/>
</dbReference>
<dbReference type="EMBL" id="JAQQBS010001422">
    <property type="protein sequence ID" value="KAK0163933.1"/>
    <property type="molecule type" value="Genomic_DNA"/>
</dbReference>
<dbReference type="Pfam" id="PF13812">
    <property type="entry name" value="PPR_3"/>
    <property type="match status" value="1"/>
</dbReference>
<dbReference type="Pfam" id="PF01535">
    <property type="entry name" value="PPR"/>
    <property type="match status" value="1"/>
</dbReference>
<accession>A0AA39F6S1</accession>
<proteinExistence type="predicted"/>
<evidence type="ECO:0000313" key="2">
    <source>
        <dbReference type="EMBL" id="KAK0163933.1"/>
    </source>
</evidence>
<protein>
    <recommendedName>
        <fullName evidence="4">Leucine-rich PPR motif-containing protein, mitochondrial</fullName>
    </recommendedName>
</protein>
<dbReference type="GO" id="GO:0070129">
    <property type="term" value="P:regulation of mitochondrial translation"/>
    <property type="evidence" value="ECO:0007669"/>
    <property type="project" value="TreeGrafter"/>
</dbReference>
<dbReference type="Gene3D" id="1.25.40.10">
    <property type="entry name" value="Tetratricopeptide repeat domain"/>
    <property type="match status" value="1"/>
</dbReference>
<comment type="caution">
    <text evidence="2">The sequence shown here is derived from an EMBL/GenBank/DDBJ whole genome shotgun (WGS) entry which is preliminary data.</text>
</comment>
<dbReference type="AlphaFoldDB" id="A0AA39F6S1"/>
<evidence type="ECO:0000313" key="3">
    <source>
        <dbReference type="Proteomes" id="UP001168990"/>
    </source>
</evidence>
<name>A0AA39F6S1_9HYME</name>